<feature type="repeat" description="ANK" evidence="3">
    <location>
        <begin position="88"/>
        <end position="120"/>
    </location>
</feature>
<dbReference type="EMBL" id="KV748897">
    <property type="protein sequence ID" value="OCL12270.1"/>
    <property type="molecule type" value="Genomic_DNA"/>
</dbReference>
<proteinExistence type="predicted"/>
<dbReference type="PROSITE" id="PS50088">
    <property type="entry name" value="ANK_REPEAT"/>
    <property type="match status" value="1"/>
</dbReference>
<dbReference type="PANTHER" id="PTHR24198:SF165">
    <property type="entry name" value="ANKYRIN REPEAT-CONTAINING PROTEIN-RELATED"/>
    <property type="match status" value="1"/>
</dbReference>
<accession>A0A8E2F8H6</accession>
<dbReference type="PANTHER" id="PTHR24198">
    <property type="entry name" value="ANKYRIN REPEAT AND PROTEIN KINASE DOMAIN-CONTAINING PROTEIN"/>
    <property type="match status" value="1"/>
</dbReference>
<keyword evidence="5" id="KW-1185">Reference proteome</keyword>
<evidence type="ECO:0000313" key="5">
    <source>
        <dbReference type="Proteomes" id="UP000250140"/>
    </source>
</evidence>
<dbReference type="AlphaFoldDB" id="A0A8E2F8H6"/>
<keyword evidence="2 3" id="KW-0040">ANK repeat</keyword>
<dbReference type="InterPro" id="IPR002110">
    <property type="entry name" value="Ankyrin_rpt"/>
</dbReference>
<name>A0A8E2F8H6_9PEZI</name>
<evidence type="ECO:0000313" key="4">
    <source>
        <dbReference type="EMBL" id="OCL12270.1"/>
    </source>
</evidence>
<gene>
    <name evidence="4" type="ORF">AOQ84DRAFT_360795</name>
</gene>
<evidence type="ECO:0000256" key="1">
    <source>
        <dbReference type="ARBA" id="ARBA00022737"/>
    </source>
</evidence>
<organism evidence="4 5">
    <name type="scientific">Glonium stellatum</name>
    <dbReference type="NCBI Taxonomy" id="574774"/>
    <lineage>
        <taxon>Eukaryota</taxon>
        <taxon>Fungi</taxon>
        <taxon>Dikarya</taxon>
        <taxon>Ascomycota</taxon>
        <taxon>Pezizomycotina</taxon>
        <taxon>Dothideomycetes</taxon>
        <taxon>Pleosporomycetidae</taxon>
        <taxon>Gloniales</taxon>
        <taxon>Gloniaceae</taxon>
        <taxon>Glonium</taxon>
    </lineage>
</organism>
<dbReference type="Pfam" id="PF12796">
    <property type="entry name" value="Ank_2"/>
    <property type="match status" value="2"/>
</dbReference>
<dbReference type="SUPFAM" id="SSF48403">
    <property type="entry name" value="Ankyrin repeat"/>
    <property type="match status" value="1"/>
</dbReference>
<dbReference type="Proteomes" id="UP000250140">
    <property type="component" value="Unassembled WGS sequence"/>
</dbReference>
<dbReference type="SMART" id="SM00248">
    <property type="entry name" value="ANK"/>
    <property type="match status" value="5"/>
</dbReference>
<dbReference type="OrthoDB" id="426293at2759"/>
<evidence type="ECO:0000256" key="3">
    <source>
        <dbReference type="PROSITE-ProRule" id="PRU00023"/>
    </source>
</evidence>
<reference evidence="4 5" key="1">
    <citation type="journal article" date="2016" name="Nat. Commun.">
        <title>Ectomycorrhizal ecology is imprinted in the genome of the dominant symbiotic fungus Cenococcum geophilum.</title>
        <authorList>
            <consortium name="DOE Joint Genome Institute"/>
            <person name="Peter M."/>
            <person name="Kohler A."/>
            <person name="Ohm R.A."/>
            <person name="Kuo A."/>
            <person name="Krutzmann J."/>
            <person name="Morin E."/>
            <person name="Arend M."/>
            <person name="Barry K.W."/>
            <person name="Binder M."/>
            <person name="Choi C."/>
            <person name="Clum A."/>
            <person name="Copeland A."/>
            <person name="Grisel N."/>
            <person name="Haridas S."/>
            <person name="Kipfer T."/>
            <person name="LaButti K."/>
            <person name="Lindquist E."/>
            <person name="Lipzen A."/>
            <person name="Maire R."/>
            <person name="Meier B."/>
            <person name="Mihaltcheva S."/>
            <person name="Molinier V."/>
            <person name="Murat C."/>
            <person name="Poggeler S."/>
            <person name="Quandt C.A."/>
            <person name="Sperisen C."/>
            <person name="Tritt A."/>
            <person name="Tisserant E."/>
            <person name="Crous P.W."/>
            <person name="Henrissat B."/>
            <person name="Nehls U."/>
            <person name="Egli S."/>
            <person name="Spatafora J.W."/>
            <person name="Grigoriev I.V."/>
            <person name="Martin F.M."/>
        </authorList>
    </citation>
    <scope>NUCLEOTIDE SEQUENCE [LARGE SCALE GENOMIC DNA]</scope>
    <source>
        <strain evidence="4 5">CBS 207.34</strain>
    </source>
</reference>
<protein>
    <submittedName>
        <fullName evidence="4">Ankyrin</fullName>
    </submittedName>
</protein>
<dbReference type="InterPro" id="IPR036770">
    <property type="entry name" value="Ankyrin_rpt-contain_sf"/>
</dbReference>
<sequence length="650" mass="72534">MAPSRSNDKRNLVDKVFELWCCKPSNPPNTTTLRSLDPVPGCKRALLLDKTDSDLGWTPLHYAVSRSYYKKAKCLASKKKYLEAKCAQGWTPLHLAVIERFLHMTELLIINGAKIDSRDNCGWTPLHTVVINPKGGDKTTREFVDQDFAINNYRDHFEEKEDYKTRRGEEWDDCVARVLLDFDRGPDLSIKNDAGHTPLDVAVLSRNRRAAELFWERQLARLPVAERKDLSNIGYAAMRYDITIVRTLMFLDRTGKFDVCDSQKRTPLFGAAEAGFTWAVEELLKRKADPLIARDVDSEKTTPMEIAVKKGHIGIALMIMRYIRDPTEAAKLRDGESGDPLSTLESVLFDASTFPREDFAGRQCLAEALLARDKAKYPPNGLPSLLSKAIQARQAYATLTLLSDGLPVPSHIPTEDAEFLSIITSLRPHFRPDSSCTTPSHHKKPHGTPILHQLALTPYLPLLRQALARQPTRSVNQSYGPHPPFTPFQRALHGSRPANAGALLDAGADPFLARSFSASGSYPSLRLDASFWTLAAPYPELCARLVTLAEKKYVDKRKLFGKPEHTHFSLPLTAARKGGWVETARVVAEAFAERVVEDVKGNRMKREEALEVLEEFPEARERFEVKVPGKGKEKIKGKEAESGGIGGGCG</sequence>
<dbReference type="PROSITE" id="PS50297">
    <property type="entry name" value="ANK_REP_REGION"/>
    <property type="match status" value="1"/>
</dbReference>
<evidence type="ECO:0000256" key="2">
    <source>
        <dbReference type="ARBA" id="ARBA00023043"/>
    </source>
</evidence>
<keyword evidence="1" id="KW-0677">Repeat</keyword>
<dbReference type="Gene3D" id="1.25.40.20">
    <property type="entry name" value="Ankyrin repeat-containing domain"/>
    <property type="match status" value="2"/>
</dbReference>